<dbReference type="Pfam" id="PF18614">
    <property type="entry name" value="RNase_II_C_S1"/>
    <property type="match status" value="1"/>
</dbReference>
<gene>
    <name evidence="2" type="ORF">GCM10009755_02730</name>
</gene>
<evidence type="ECO:0000313" key="3">
    <source>
        <dbReference type="Proteomes" id="UP001500755"/>
    </source>
</evidence>
<reference evidence="2 3" key="1">
    <citation type="journal article" date="2019" name="Int. J. Syst. Evol. Microbiol.">
        <title>The Global Catalogue of Microorganisms (GCM) 10K type strain sequencing project: providing services to taxonomists for standard genome sequencing and annotation.</title>
        <authorList>
            <consortium name="The Broad Institute Genomics Platform"/>
            <consortium name="The Broad Institute Genome Sequencing Center for Infectious Disease"/>
            <person name="Wu L."/>
            <person name="Ma J."/>
        </authorList>
    </citation>
    <scope>NUCLEOTIDE SEQUENCE [LARGE SCALE GENOMIC DNA]</scope>
    <source>
        <strain evidence="2 3">JCM 14546</strain>
    </source>
</reference>
<name>A0ABN2T4X1_9MICO</name>
<protein>
    <recommendedName>
        <fullName evidence="1">RNase II-type exonuclease C-terminal S1 domain-containing protein</fullName>
    </recommendedName>
</protein>
<dbReference type="InterPro" id="IPR040596">
    <property type="entry name" value="RNase_II_C_S1"/>
</dbReference>
<comment type="caution">
    <text evidence="2">The sequence shown here is derived from an EMBL/GenBank/DDBJ whole genome shotgun (WGS) entry which is preliminary data.</text>
</comment>
<organism evidence="2 3">
    <name type="scientific">Brevibacterium samyangense</name>
    <dbReference type="NCBI Taxonomy" id="366888"/>
    <lineage>
        <taxon>Bacteria</taxon>
        <taxon>Bacillati</taxon>
        <taxon>Actinomycetota</taxon>
        <taxon>Actinomycetes</taxon>
        <taxon>Micrococcales</taxon>
        <taxon>Brevibacteriaceae</taxon>
        <taxon>Brevibacterium</taxon>
    </lineage>
</organism>
<evidence type="ECO:0000313" key="2">
    <source>
        <dbReference type="EMBL" id="GAA1998825.1"/>
    </source>
</evidence>
<keyword evidence="3" id="KW-1185">Reference proteome</keyword>
<sequence>MFALEALDELPDLMRSAGSRESGIERAVIDMTEAFVLAGSVGAEFDAVVVSVRGGGENRPVRSEIHIAEPAVVAFVDGEREVGTRVRVRLEGVDTAEGTVTFAFLG</sequence>
<dbReference type="Proteomes" id="UP001500755">
    <property type="component" value="Unassembled WGS sequence"/>
</dbReference>
<accession>A0ABN2T4X1</accession>
<proteinExistence type="predicted"/>
<feature type="domain" description="RNase II-type exonuclease C-terminal S1" evidence="1">
    <location>
        <begin position="44"/>
        <end position="103"/>
    </location>
</feature>
<dbReference type="EMBL" id="BAAANO010000004">
    <property type="protein sequence ID" value="GAA1998825.1"/>
    <property type="molecule type" value="Genomic_DNA"/>
</dbReference>
<evidence type="ECO:0000259" key="1">
    <source>
        <dbReference type="Pfam" id="PF18614"/>
    </source>
</evidence>